<dbReference type="SUPFAM" id="SSF48371">
    <property type="entry name" value="ARM repeat"/>
    <property type="match status" value="1"/>
</dbReference>
<name>A0AAE0LJN1_9CHLO</name>
<proteinExistence type="predicted"/>
<gene>
    <name evidence="2" type="ORF">CYMTET_4872</name>
</gene>
<organism evidence="2 3">
    <name type="scientific">Cymbomonas tetramitiformis</name>
    <dbReference type="NCBI Taxonomy" id="36881"/>
    <lineage>
        <taxon>Eukaryota</taxon>
        <taxon>Viridiplantae</taxon>
        <taxon>Chlorophyta</taxon>
        <taxon>Pyramimonadophyceae</taxon>
        <taxon>Pyramimonadales</taxon>
        <taxon>Pyramimonadaceae</taxon>
        <taxon>Cymbomonas</taxon>
    </lineage>
</organism>
<evidence type="ECO:0000313" key="3">
    <source>
        <dbReference type="Proteomes" id="UP001190700"/>
    </source>
</evidence>
<dbReference type="PANTHER" id="PTHR15599:SF1">
    <property type="entry name" value="RADIAL SPOKE HEAD 14 HOMOLOG"/>
    <property type="match status" value="1"/>
</dbReference>
<protein>
    <submittedName>
        <fullName evidence="2">Uncharacterized protein</fullName>
    </submittedName>
</protein>
<evidence type="ECO:0000256" key="1">
    <source>
        <dbReference type="PROSITE-ProRule" id="PRU00259"/>
    </source>
</evidence>
<sequence length="379" mass="41103">MEDYGSAMDMGMEFEFAFDANGRHINTFENKPNPKPQDKHTITRGFEKFAFPKIVRVLGSDDLILKQKGLLGAAELLATGESGAQCLEAGICKAITTLLEDQDELVRERAAAALEVTAHSAAGCDYILADGAVEKLVKMLDDTSMEVRDAAYSALVEAASRSVHVQRALVDQETLPPLVKKAVAEETGRSSMALELLRCCLSGVRDDAVQALLVCDAIRDIKPLLELDDPAVLEGATSVIALLCVPFEGKEEAVRVGCTPALVKLLQDELDSVKSNALSAIMYMTIAKSGKVAVVEAGGIPPIIQLLDIDDEKVLINVLQVVTNMAEYPKGRELLQVASTSLDYLMSHHAALIQRYAAQAKRHVDFKELPYPQLRGEAR</sequence>
<dbReference type="AlphaFoldDB" id="A0AAE0LJN1"/>
<dbReference type="PANTHER" id="PTHR15599">
    <property type="entry name" value="RTDR1"/>
    <property type="match status" value="1"/>
</dbReference>
<dbReference type="Pfam" id="PF00514">
    <property type="entry name" value="Arm"/>
    <property type="match status" value="2"/>
</dbReference>
<dbReference type="InterPro" id="IPR000225">
    <property type="entry name" value="Armadillo"/>
</dbReference>
<feature type="repeat" description="ARM" evidence="1">
    <location>
        <begin position="298"/>
        <end position="340"/>
    </location>
</feature>
<keyword evidence="3" id="KW-1185">Reference proteome</keyword>
<dbReference type="InterPro" id="IPR011989">
    <property type="entry name" value="ARM-like"/>
</dbReference>
<evidence type="ECO:0000313" key="2">
    <source>
        <dbReference type="EMBL" id="KAK3287628.1"/>
    </source>
</evidence>
<dbReference type="Gene3D" id="1.25.10.10">
    <property type="entry name" value="Leucine-rich Repeat Variant"/>
    <property type="match status" value="2"/>
</dbReference>
<feature type="repeat" description="ARM" evidence="1">
    <location>
        <begin position="257"/>
        <end position="299"/>
    </location>
</feature>
<dbReference type="Proteomes" id="UP001190700">
    <property type="component" value="Unassembled WGS sequence"/>
</dbReference>
<accession>A0AAE0LJN1</accession>
<dbReference type="InterPro" id="IPR016024">
    <property type="entry name" value="ARM-type_fold"/>
</dbReference>
<comment type="caution">
    <text evidence="2">The sequence shown here is derived from an EMBL/GenBank/DDBJ whole genome shotgun (WGS) entry which is preliminary data.</text>
</comment>
<dbReference type="InterPro" id="IPR042856">
    <property type="entry name" value="RSP14"/>
</dbReference>
<dbReference type="SMART" id="SM00185">
    <property type="entry name" value="ARM"/>
    <property type="match status" value="4"/>
</dbReference>
<dbReference type="PROSITE" id="PS50176">
    <property type="entry name" value="ARM_REPEAT"/>
    <property type="match status" value="2"/>
</dbReference>
<dbReference type="EMBL" id="LGRX02000780">
    <property type="protein sequence ID" value="KAK3287628.1"/>
    <property type="molecule type" value="Genomic_DNA"/>
</dbReference>
<reference evidence="2 3" key="1">
    <citation type="journal article" date="2015" name="Genome Biol. Evol.">
        <title>Comparative Genomics of a Bacterivorous Green Alga Reveals Evolutionary Causalities and Consequences of Phago-Mixotrophic Mode of Nutrition.</title>
        <authorList>
            <person name="Burns J.A."/>
            <person name="Paasch A."/>
            <person name="Narechania A."/>
            <person name="Kim E."/>
        </authorList>
    </citation>
    <scope>NUCLEOTIDE SEQUENCE [LARGE SCALE GENOMIC DNA]</scope>
    <source>
        <strain evidence="2 3">PLY_AMNH</strain>
    </source>
</reference>